<proteinExistence type="predicted"/>
<keyword evidence="2" id="KW-0812">Transmembrane</keyword>
<sequence>MGIYNISSLPYSSLKYSIPIIVVGSIILGMILYYAVYRDHGVWLGGRISAGVWAVCKGFYFAVHAPGWAYDRVKEKREAMTEGWGDWSEKRGLENEERMDGQVKEKEGKRKEKEEKEVHKLERKRGMVEVEAIYFGIFIQSPALPGEALKAVQAETTTALHTRSFKDRCMTMASITLSPASNSVSQTALITSLTALASSVPAPSVSASTTSFQVSNCTTLPSATSNNPTSTRSAHHYIEKEFDFY</sequence>
<evidence type="ECO:0000256" key="1">
    <source>
        <dbReference type="SAM" id="MobiDB-lite"/>
    </source>
</evidence>
<feature type="region of interest" description="Disordered" evidence="1">
    <location>
        <begin position="95"/>
        <end position="114"/>
    </location>
</feature>
<accession>A0A1L7XGV7</accession>
<keyword evidence="2" id="KW-1133">Transmembrane helix</keyword>
<organism evidence="3 4">
    <name type="scientific">Phialocephala subalpina</name>
    <dbReference type="NCBI Taxonomy" id="576137"/>
    <lineage>
        <taxon>Eukaryota</taxon>
        <taxon>Fungi</taxon>
        <taxon>Dikarya</taxon>
        <taxon>Ascomycota</taxon>
        <taxon>Pezizomycotina</taxon>
        <taxon>Leotiomycetes</taxon>
        <taxon>Helotiales</taxon>
        <taxon>Mollisiaceae</taxon>
        <taxon>Phialocephala</taxon>
        <taxon>Phialocephala fortinii species complex</taxon>
    </lineage>
</organism>
<reference evidence="3 4" key="1">
    <citation type="submission" date="2016-03" db="EMBL/GenBank/DDBJ databases">
        <authorList>
            <person name="Ploux O."/>
        </authorList>
    </citation>
    <scope>NUCLEOTIDE SEQUENCE [LARGE SCALE GENOMIC DNA]</scope>
    <source>
        <strain evidence="3 4">UAMH 11012</strain>
    </source>
</reference>
<keyword evidence="4" id="KW-1185">Reference proteome</keyword>
<evidence type="ECO:0000313" key="4">
    <source>
        <dbReference type="Proteomes" id="UP000184330"/>
    </source>
</evidence>
<dbReference type="EMBL" id="FJOG01000026">
    <property type="protein sequence ID" value="CZR64254.1"/>
    <property type="molecule type" value="Genomic_DNA"/>
</dbReference>
<evidence type="ECO:0000313" key="3">
    <source>
        <dbReference type="EMBL" id="CZR64254.1"/>
    </source>
</evidence>
<evidence type="ECO:0000256" key="2">
    <source>
        <dbReference type="SAM" id="Phobius"/>
    </source>
</evidence>
<protein>
    <submittedName>
        <fullName evidence="3">Uncharacterized protein</fullName>
    </submittedName>
</protein>
<keyword evidence="2" id="KW-0472">Membrane</keyword>
<gene>
    <name evidence="3" type="ORF">PAC_14152</name>
</gene>
<name>A0A1L7XGV7_9HELO</name>
<dbReference type="AlphaFoldDB" id="A0A1L7XGV7"/>
<dbReference type="Proteomes" id="UP000184330">
    <property type="component" value="Unassembled WGS sequence"/>
</dbReference>
<feature type="transmembrane region" description="Helical" evidence="2">
    <location>
        <begin position="16"/>
        <end position="37"/>
    </location>
</feature>